<protein>
    <submittedName>
        <fullName evidence="2">Uncharacterized protein</fullName>
    </submittedName>
</protein>
<keyword evidence="1" id="KW-0472">Membrane</keyword>
<evidence type="ECO:0000313" key="3">
    <source>
        <dbReference type="Proteomes" id="UP000006038"/>
    </source>
</evidence>
<accession>J3N7Y0</accession>
<dbReference type="AlphaFoldDB" id="J3N7Y0"/>
<feature type="transmembrane region" description="Helical" evidence="1">
    <location>
        <begin position="63"/>
        <end position="85"/>
    </location>
</feature>
<name>J3N7Y0_ORYBR</name>
<reference evidence="2" key="1">
    <citation type="journal article" date="2013" name="Nat. Commun.">
        <title>Whole-genome sequencing of Oryza brachyantha reveals mechanisms underlying Oryza genome evolution.</title>
        <authorList>
            <person name="Chen J."/>
            <person name="Huang Q."/>
            <person name="Gao D."/>
            <person name="Wang J."/>
            <person name="Lang Y."/>
            <person name="Liu T."/>
            <person name="Li B."/>
            <person name="Bai Z."/>
            <person name="Luis Goicoechea J."/>
            <person name="Liang C."/>
            <person name="Chen C."/>
            <person name="Zhang W."/>
            <person name="Sun S."/>
            <person name="Liao Y."/>
            <person name="Zhang X."/>
            <person name="Yang L."/>
            <person name="Song C."/>
            <person name="Wang M."/>
            <person name="Shi J."/>
            <person name="Liu G."/>
            <person name="Liu J."/>
            <person name="Zhou H."/>
            <person name="Zhou W."/>
            <person name="Yu Q."/>
            <person name="An N."/>
            <person name="Chen Y."/>
            <person name="Cai Q."/>
            <person name="Wang B."/>
            <person name="Liu B."/>
            <person name="Min J."/>
            <person name="Huang Y."/>
            <person name="Wu H."/>
            <person name="Li Z."/>
            <person name="Zhang Y."/>
            <person name="Yin Y."/>
            <person name="Song W."/>
            <person name="Jiang J."/>
            <person name="Jackson S.A."/>
            <person name="Wing R.A."/>
            <person name="Wang J."/>
            <person name="Chen M."/>
        </authorList>
    </citation>
    <scope>NUCLEOTIDE SEQUENCE [LARGE SCALE GENOMIC DNA]</scope>
    <source>
        <strain evidence="2">cv. IRGC 101232</strain>
    </source>
</reference>
<proteinExistence type="predicted"/>
<organism evidence="2">
    <name type="scientific">Oryza brachyantha</name>
    <name type="common">malo sina</name>
    <dbReference type="NCBI Taxonomy" id="4533"/>
    <lineage>
        <taxon>Eukaryota</taxon>
        <taxon>Viridiplantae</taxon>
        <taxon>Streptophyta</taxon>
        <taxon>Embryophyta</taxon>
        <taxon>Tracheophyta</taxon>
        <taxon>Spermatophyta</taxon>
        <taxon>Magnoliopsida</taxon>
        <taxon>Liliopsida</taxon>
        <taxon>Poales</taxon>
        <taxon>Poaceae</taxon>
        <taxon>BOP clade</taxon>
        <taxon>Oryzoideae</taxon>
        <taxon>Oryzeae</taxon>
        <taxon>Oryzinae</taxon>
        <taxon>Oryza</taxon>
    </lineage>
</organism>
<dbReference type="Proteomes" id="UP000006038">
    <property type="component" value="Chromosome 11"/>
</dbReference>
<keyword evidence="1" id="KW-0812">Transmembrane</keyword>
<evidence type="ECO:0000313" key="2">
    <source>
        <dbReference type="EnsemblPlants" id="OB11G19160.1"/>
    </source>
</evidence>
<keyword evidence="1" id="KW-1133">Transmembrane helix</keyword>
<keyword evidence="3" id="KW-1185">Reference proteome</keyword>
<reference evidence="2" key="2">
    <citation type="submission" date="2013-04" db="UniProtKB">
        <authorList>
            <consortium name="EnsemblPlants"/>
        </authorList>
    </citation>
    <scope>IDENTIFICATION</scope>
</reference>
<dbReference type="PANTHER" id="PTHR34268:SF7">
    <property type="entry name" value="OS06G0207200 PROTEIN"/>
    <property type="match status" value="1"/>
</dbReference>
<dbReference type="Gramene" id="OB11G19160.1">
    <property type="protein sequence ID" value="OB11G19160.1"/>
    <property type="gene ID" value="OB11G19160"/>
</dbReference>
<dbReference type="STRING" id="4533.J3N7Y0"/>
<dbReference type="PANTHER" id="PTHR34268">
    <property type="entry name" value="OS01G0321850 PROTEIN"/>
    <property type="match status" value="1"/>
</dbReference>
<sequence length="138" mass="14804">MVAMAVAEVEAYVSTKLVATTLVHIISNGLILLPVTGKVFGHRSVVTDDIEAPVTGKDLSKGYASAALGKVAVFALVQALVYHIIRKSSGVFSMERRELTRARSISFRPMRSMSVRRFLAALSDDPVGVTKDDSLSAP</sequence>
<dbReference type="EnsemblPlants" id="OB11G19160.1">
    <property type="protein sequence ID" value="OB11G19160.1"/>
    <property type="gene ID" value="OB11G19160"/>
</dbReference>
<evidence type="ECO:0000256" key="1">
    <source>
        <dbReference type="SAM" id="Phobius"/>
    </source>
</evidence>
<dbReference type="HOGENOM" id="CLU_1860393_0_0_1"/>